<dbReference type="PANTHER" id="PTHR45436:SF1">
    <property type="entry name" value="SENSOR PROTEIN QSEC"/>
    <property type="match status" value="1"/>
</dbReference>
<dbReference type="PANTHER" id="PTHR45436">
    <property type="entry name" value="SENSOR HISTIDINE KINASE YKOH"/>
    <property type="match status" value="1"/>
</dbReference>
<dbReference type="InterPro" id="IPR036890">
    <property type="entry name" value="HATPase_C_sf"/>
</dbReference>
<evidence type="ECO:0000256" key="7">
    <source>
        <dbReference type="ARBA" id="ARBA00022777"/>
    </source>
</evidence>
<keyword evidence="4" id="KW-0597">Phosphoprotein</keyword>
<dbReference type="AlphaFoldDB" id="A0A4R3M1N7"/>
<feature type="domain" description="HAMP" evidence="12">
    <location>
        <begin position="183"/>
        <end position="235"/>
    </location>
</feature>
<keyword evidence="7 13" id="KW-0418">Kinase</keyword>
<dbReference type="Pfam" id="PF00512">
    <property type="entry name" value="HisKA"/>
    <property type="match status" value="1"/>
</dbReference>
<evidence type="ECO:0000256" key="10">
    <source>
        <dbReference type="ARBA" id="ARBA00023136"/>
    </source>
</evidence>
<comment type="subcellular location">
    <subcellularLocation>
        <location evidence="2">Membrane</location>
    </subcellularLocation>
</comment>
<dbReference type="InterPro" id="IPR003660">
    <property type="entry name" value="HAMP_dom"/>
</dbReference>
<evidence type="ECO:0000256" key="1">
    <source>
        <dbReference type="ARBA" id="ARBA00000085"/>
    </source>
</evidence>
<evidence type="ECO:0000256" key="6">
    <source>
        <dbReference type="ARBA" id="ARBA00022692"/>
    </source>
</evidence>
<dbReference type="Gene3D" id="3.30.565.10">
    <property type="entry name" value="Histidine kinase-like ATPase, C-terminal domain"/>
    <property type="match status" value="1"/>
</dbReference>
<dbReference type="Pfam" id="PF08521">
    <property type="entry name" value="2CSK_N"/>
    <property type="match status" value="1"/>
</dbReference>
<evidence type="ECO:0000256" key="5">
    <source>
        <dbReference type="ARBA" id="ARBA00022679"/>
    </source>
</evidence>
<name>A0A4R3M1N7_9BURK</name>
<dbReference type="InterPro" id="IPR005467">
    <property type="entry name" value="His_kinase_dom"/>
</dbReference>
<evidence type="ECO:0000256" key="8">
    <source>
        <dbReference type="ARBA" id="ARBA00022989"/>
    </source>
</evidence>
<dbReference type="SUPFAM" id="SSF55874">
    <property type="entry name" value="ATPase domain of HSP90 chaperone/DNA topoisomerase II/histidine kinase"/>
    <property type="match status" value="1"/>
</dbReference>
<dbReference type="InterPro" id="IPR050428">
    <property type="entry name" value="TCS_sensor_his_kinase"/>
</dbReference>
<dbReference type="OrthoDB" id="8554694at2"/>
<dbReference type="InterPro" id="IPR013727">
    <property type="entry name" value="2CSK_N"/>
</dbReference>
<dbReference type="InterPro" id="IPR003661">
    <property type="entry name" value="HisK_dim/P_dom"/>
</dbReference>
<evidence type="ECO:0000256" key="9">
    <source>
        <dbReference type="ARBA" id="ARBA00023012"/>
    </source>
</evidence>
<dbReference type="PRINTS" id="PR00344">
    <property type="entry name" value="BCTRLSENSOR"/>
</dbReference>
<evidence type="ECO:0000256" key="4">
    <source>
        <dbReference type="ARBA" id="ARBA00022553"/>
    </source>
</evidence>
<dbReference type="CDD" id="cd00082">
    <property type="entry name" value="HisKA"/>
    <property type="match status" value="1"/>
</dbReference>
<dbReference type="SMART" id="SM00387">
    <property type="entry name" value="HATPase_c"/>
    <property type="match status" value="1"/>
</dbReference>
<keyword evidence="6" id="KW-0812">Transmembrane</keyword>
<dbReference type="InterPro" id="IPR004358">
    <property type="entry name" value="Sig_transdc_His_kin-like_C"/>
</dbReference>
<dbReference type="SUPFAM" id="SSF47384">
    <property type="entry name" value="Homodimeric domain of signal transducing histidine kinase"/>
    <property type="match status" value="1"/>
</dbReference>
<evidence type="ECO:0000256" key="3">
    <source>
        <dbReference type="ARBA" id="ARBA00012438"/>
    </source>
</evidence>
<organism evidence="13 14">
    <name type="scientific">Paralcaligenes ureilyticus</name>
    <dbReference type="NCBI Taxonomy" id="627131"/>
    <lineage>
        <taxon>Bacteria</taxon>
        <taxon>Pseudomonadati</taxon>
        <taxon>Pseudomonadota</taxon>
        <taxon>Betaproteobacteria</taxon>
        <taxon>Burkholderiales</taxon>
        <taxon>Alcaligenaceae</taxon>
        <taxon>Paralcaligenes</taxon>
    </lineage>
</organism>
<keyword evidence="9" id="KW-0902">Two-component regulatory system</keyword>
<dbReference type="Pfam" id="PF02518">
    <property type="entry name" value="HATPase_c"/>
    <property type="match status" value="1"/>
</dbReference>
<dbReference type="PROSITE" id="PS50109">
    <property type="entry name" value="HIS_KIN"/>
    <property type="match status" value="1"/>
</dbReference>
<dbReference type="SMART" id="SM00388">
    <property type="entry name" value="HisKA"/>
    <property type="match status" value="1"/>
</dbReference>
<keyword evidence="10" id="KW-0472">Membrane</keyword>
<dbReference type="RefSeq" id="WP_132582426.1">
    <property type="nucleotide sequence ID" value="NZ_SMAJ01000007.1"/>
</dbReference>
<evidence type="ECO:0000259" key="12">
    <source>
        <dbReference type="PROSITE" id="PS50885"/>
    </source>
</evidence>
<dbReference type="Proteomes" id="UP000295525">
    <property type="component" value="Unassembled WGS sequence"/>
</dbReference>
<evidence type="ECO:0000313" key="13">
    <source>
        <dbReference type="EMBL" id="TCT06990.1"/>
    </source>
</evidence>
<evidence type="ECO:0000259" key="11">
    <source>
        <dbReference type="PROSITE" id="PS50109"/>
    </source>
</evidence>
<dbReference type="InterPro" id="IPR003594">
    <property type="entry name" value="HATPase_dom"/>
</dbReference>
<dbReference type="EC" id="2.7.13.3" evidence="3"/>
<keyword evidence="5" id="KW-0808">Transferase</keyword>
<comment type="catalytic activity">
    <reaction evidence="1">
        <text>ATP + protein L-histidine = ADP + protein N-phospho-L-histidine.</text>
        <dbReference type="EC" id="2.7.13.3"/>
    </reaction>
</comment>
<feature type="domain" description="Histidine kinase" evidence="11">
    <location>
        <begin position="243"/>
        <end position="459"/>
    </location>
</feature>
<dbReference type="EMBL" id="SMAJ01000007">
    <property type="protein sequence ID" value="TCT06990.1"/>
    <property type="molecule type" value="Genomic_DNA"/>
</dbReference>
<dbReference type="GO" id="GO:0005886">
    <property type="term" value="C:plasma membrane"/>
    <property type="evidence" value="ECO:0007669"/>
    <property type="project" value="TreeGrafter"/>
</dbReference>
<dbReference type="Gene3D" id="1.10.287.130">
    <property type="match status" value="1"/>
</dbReference>
<accession>A0A4R3M1N7</accession>
<dbReference type="InterPro" id="IPR036097">
    <property type="entry name" value="HisK_dim/P_sf"/>
</dbReference>
<keyword evidence="14" id="KW-1185">Reference proteome</keyword>
<proteinExistence type="predicted"/>
<keyword evidence="8" id="KW-1133">Transmembrane helix</keyword>
<evidence type="ECO:0000256" key="2">
    <source>
        <dbReference type="ARBA" id="ARBA00004370"/>
    </source>
</evidence>
<dbReference type="CDD" id="cd00075">
    <property type="entry name" value="HATPase"/>
    <property type="match status" value="1"/>
</dbReference>
<evidence type="ECO:0000313" key="14">
    <source>
        <dbReference type="Proteomes" id="UP000295525"/>
    </source>
</evidence>
<gene>
    <name evidence="13" type="ORF">EDC26_10745</name>
</gene>
<dbReference type="PROSITE" id="PS50885">
    <property type="entry name" value="HAMP"/>
    <property type="match status" value="1"/>
</dbReference>
<protein>
    <recommendedName>
        <fullName evidence="3">histidine kinase</fullName>
        <ecNumber evidence="3">2.7.13.3</ecNumber>
    </recommendedName>
</protein>
<comment type="caution">
    <text evidence="13">The sequence shown here is derived from an EMBL/GenBank/DDBJ whole genome shotgun (WGS) entry which is preliminary data.</text>
</comment>
<reference evidence="13 14" key="1">
    <citation type="submission" date="2019-03" db="EMBL/GenBank/DDBJ databases">
        <title>Genomic Encyclopedia of Type Strains, Phase IV (KMG-IV): sequencing the most valuable type-strain genomes for metagenomic binning, comparative biology and taxonomic classification.</title>
        <authorList>
            <person name="Goeker M."/>
        </authorList>
    </citation>
    <scope>NUCLEOTIDE SEQUENCE [LARGE SCALE GENOMIC DNA]</scope>
    <source>
        <strain evidence="13 14">DSM 24591</strain>
    </source>
</reference>
<dbReference type="GO" id="GO:0000155">
    <property type="term" value="F:phosphorelay sensor kinase activity"/>
    <property type="evidence" value="ECO:0007669"/>
    <property type="project" value="InterPro"/>
</dbReference>
<sequence length="461" mass="50854">MNSLRVRLALWVLLPLAIALSFSIWFSYQDAQQNAQTQQDHRLWTSAQIIAGQIQWVDKRLVSSVPPVALEVFASKSHDQVFFSVVAHDGQLLAGWPNLPIVFTPTASQTDAYQDIVVGGQLLRAYSMARDFFDSGKSTQVVVTVAKTQNQLESEARALWWPNLLRESAMLLLVLVLMLLGLRHELKPLAALRGAILNRGHTDLRPIRLHDLPQELRPVVETINQYASRIQRQIDSRKRFIEDAAHQLRTPMALLSTQLHYAQSLADTDELRRILSALSHNRQQITQLVNQLLSLSQAESLRAGHAARTPLALHTLAHEVLIELAPLAAQREIDLGLGANSVEASLVAHRPALYALLFNLVDNAIRYTPPGGSATVSILQTPAHGVMLEVEDTGPGIPPELRTRVFERFNRGNAVDSEGTGLGLAIVQEAAAACGGTVSLHTGRNRKGLRVVVRFKTMPQA</sequence>